<dbReference type="Proteomes" id="UP000019151">
    <property type="component" value="Chromosome"/>
</dbReference>
<evidence type="ECO:0000313" key="10">
    <source>
        <dbReference type="Proteomes" id="UP000019151"/>
    </source>
</evidence>
<evidence type="ECO:0000256" key="4">
    <source>
        <dbReference type="ARBA" id="ARBA00022679"/>
    </source>
</evidence>
<dbReference type="PRINTS" id="PR00344">
    <property type="entry name" value="BCTRLSENSOR"/>
</dbReference>
<reference evidence="9 10" key="1">
    <citation type="journal article" date="2014" name="Genome Announc.">
        <title>Genome Sequence and Methylome of Soil Bacterium Gemmatirosa kalamazoonensis KBS708T, a Member of the Rarely Cultivated Gemmatimonadetes Phylum.</title>
        <authorList>
            <person name="Debruyn J.M."/>
            <person name="Radosevich M."/>
            <person name="Wommack K.E."/>
            <person name="Polson S.W."/>
            <person name="Hauser L.J."/>
            <person name="Fawaz M.N."/>
            <person name="Korlach J."/>
            <person name="Tsai Y.C."/>
        </authorList>
    </citation>
    <scope>NUCLEOTIDE SEQUENCE [LARGE SCALE GENOMIC DNA]</scope>
    <source>
        <strain evidence="9 10">KBS708</strain>
    </source>
</reference>
<protein>
    <recommendedName>
        <fullName evidence="2">histidine kinase</fullName>
        <ecNumber evidence="2">2.7.13.3</ecNumber>
    </recommendedName>
</protein>
<dbReference type="InterPro" id="IPR001610">
    <property type="entry name" value="PAC"/>
</dbReference>
<evidence type="ECO:0000256" key="1">
    <source>
        <dbReference type="ARBA" id="ARBA00000085"/>
    </source>
</evidence>
<dbReference type="AlphaFoldDB" id="W0RNV9"/>
<dbReference type="Gene3D" id="3.30.565.10">
    <property type="entry name" value="Histidine kinase-like ATPase, C-terminal domain"/>
    <property type="match status" value="1"/>
</dbReference>
<feature type="domain" description="PAC" evidence="8">
    <location>
        <begin position="386"/>
        <end position="439"/>
    </location>
</feature>
<dbReference type="GO" id="GO:0009927">
    <property type="term" value="F:histidine phosphotransfer kinase activity"/>
    <property type="evidence" value="ECO:0007669"/>
    <property type="project" value="TreeGrafter"/>
</dbReference>
<dbReference type="Pfam" id="PF08448">
    <property type="entry name" value="PAS_4"/>
    <property type="match status" value="1"/>
</dbReference>
<dbReference type="InParanoid" id="W0RNV9"/>
<sequence>MTTVSRHTVPLDRVFPGDGEMARRCRAFDWTRTSLGPPSTWDAALRVAVRTALESPMPINLWCGADRVLIYNDGYIPLLGAKHPRALGTPGFEVWHEIWPEISGMFDRILAGGPATYAEDAPFRMERSGETDAASAWFTFSLSPVRDDAGEVIAFFNVAVESTQRILAQREVEAARAAAVRAEERLRGVFAQAPAFLAVLRGPEHVFEFANDAYLQLVGHRDIIGRRVVDAIPEVIGQGFVELLDRVLATGEPFVGRETPVLLRQTPDAPPTQLYLDFVYQPLVEGNGERVGIVAHGSNVTEAVMARRAIEASEARYRFLANAIPVQVWTATPDGALDFVSDRTARSLGRPAHALLGPGWLDVVHPDDVAAATERWQQSLRTGEPYEVEFRLRSAEHGAYRWHLGRAIAQRGDDGEVLAWFGTNTDIEESKRAQAELQRLTQEALDANRAKSDFLAAMSHDLRTPLNAIGGYAQLMEMGVRGPITDEQRTDLARIQRAKEHLDRLVSDVLSFAKLGAGRIDLRRHTVEARALVASVLEMIGPQLEEKRLELRAPDVPNGILIACDIDKTRQILVNLLANALKFTPAGGTIAIAVRAASAVVSIDVTDNGIGIPGDQLERIFQPFAQAERALDPREQGVGLGLAISRQLARAMAGELRVSSAPGVGSTFTLTLPRHAG</sequence>
<dbReference type="GO" id="GO:0000155">
    <property type="term" value="F:phosphorelay sensor kinase activity"/>
    <property type="evidence" value="ECO:0007669"/>
    <property type="project" value="InterPro"/>
</dbReference>
<dbReference type="InterPro" id="IPR036890">
    <property type="entry name" value="HATPase_C_sf"/>
</dbReference>
<dbReference type="RefSeq" id="WP_104022965.1">
    <property type="nucleotide sequence ID" value="NZ_CP007128.1"/>
</dbReference>
<dbReference type="PANTHER" id="PTHR43047">
    <property type="entry name" value="TWO-COMPONENT HISTIDINE PROTEIN KINASE"/>
    <property type="match status" value="1"/>
</dbReference>
<dbReference type="CDD" id="cd00130">
    <property type="entry name" value="PAS"/>
    <property type="match status" value="1"/>
</dbReference>
<evidence type="ECO:0000259" key="8">
    <source>
        <dbReference type="PROSITE" id="PS50113"/>
    </source>
</evidence>
<dbReference type="InterPro" id="IPR000014">
    <property type="entry name" value="PAS"/>
</dbReference>
<keyword evidence="5" id="KW-0418">Kinase</keyword>
<dbReference type="SUPFAM" id="SSF47384">
    <property type="entry name" value="Homodimeric domain of signal transducing histidine kinase"/>
    <property type="match status" value="1"/>
</dbReference>
<keyword evidence="4" id="KW-0808">Transferase</keyword>
<dbReference type="SMART" id="SM00091">
    <property type="entry name" value="PAS"/>
    <property type="match status" value="2"/>
</dbReference>
<feature type="domain" description="Histidine kinase" evidence="6">
    <location>
        <begin position="457"/>
        <end position="676"/>
    </location>
</feature>
<accession>W0RNV9</accession>
<dbReference type="PROSITE" id="PS50113">
    <property type="entry name" value="PAC"/>
    <property type="match status" value="2"/>
</dbReference>
<dbReference type="SUPFAM" id="SSF55785">
    <property type="entry name" value="PYP-like sensor domain (PAS domain)"/>
    <property type="match status" value="3"/>
</dbReference>
<dbReference type="EMBL" id="CP007128">
    <property type="protein sequence ID" value="AHG92040.1"/>
    <property type="molecule type" value="Genomic_DNA"/>
</dbReference>
<proteinExistence type="predicted"/>
<organism evidence="9 10">
    <name type="scientific">Gemmatirosa kalamazoonensis</name>
    <dbReference type="NCBI Taxonomy" id="861299"/>
    <lineage>
        <taxon>Bacteria</taxon>
        <taxon>Pseudomonadati</taxon>
        <taxon>Gemmatimonadota</taxon>
        <taxon>Gemmatimonadia</taxon>
        <taxon>Gemmatimonadales</taxon>
        <taxon>Gemmatimonadaceae</taxon>
        <taxon>Gemmatirosa</taxon>
    </lineage>
</organism>
<dbReference type="NCBIfam" id="TIGR00229">
    <property type="entry name" value="sensory_box"/>
    <property type="match status" value="1"/>
</dbReference>
<keyword evidence="3" id="KW-0597">Phosphoprotein</keyword>
<feature type="domain" description="PAS" evidence="7">
    <location>
        <begin position="313"/>
        <end position="383"/>
    </location>
</feature>
<dbReference type="eggNOG" id="COG5002">
    <property type="taxonomic scope" value="Bacteria"/>
</dbReference>
<dbReference type="KEGG" id="gba:J421_4503"/>
<dbReference type="InterPro" id="IPR003594">
    <property type="entry name" value="HATPase_dom"/>
</dbReference>
<dbReference type="OrthoDB" id="9794845at2"/>
<dbReference type="SMART" id="SM00086">
    <property type="entry name" value="PAC"/>
    <property type="match status" value="3"/>
</dbReference>
<dbReference type="FunFam" id="3.30.565.10:FF:000006">
    <property type="entry name" value="Sensor histidine kinase WalK"/>
    <property type="match status" value="1"/>
</dbReference>
<evidence type="ECO:0000259" key="7">
    <source>
        <dbReference type="PROSITE" id="PS50112"/>
    </source>
</evidence>
<dbReference type="Gene3D" id="3.30.450.20">
    <property type="entry name" value="PAS domain"/>
    <property type="match status" value="3"/>
</dbReference>
<dbReference type="EC" id="2.7.13.3" evidence="2"/>
<name>W0RNV9_9BACT</name>
<dbReference type="InterPro" id="IPR035965">
    <property type="entry name" value="PAS-like_dom_sf"/>
</dbReference>
<dbReference type="STRING" id="861299.J421_4503"/>
<dbReference type="Pfam" id="PF08447">
    <property type="entry name" value="PAS_3"/>
    <property type="match status" value="1"/>
</dbReference>
<gene>
    <name evidence="9" type="ORF">J421_4503</name>
</gene>
<dbReference type="InterPro" id="IPR013656">
    <property type="entry name" value="PAS_4"/>
</dbReference>
<evidence type="ECO:0000259" key="6">
    <source>
        <dbReference type="PROSITE" id="PS50109"/>
    </source>
</evidence>
<dbReference type="InterPro" id="IPR000700">
    <property type="entry name" value="PAS-assoc_C"/>
</dbReference>
<dbReference type="Gene3D" id="1.10.287.130">
    <property type="match status" value="1"/>
</dbReference>
<dbReference type="InterPro" id="IPR005467">
    <property type="entry name" value="His_kinase_dom"/>
</dbReference>
<dbReference type="InterPro" id="IPR003661">
    <property type="entry name" value="HisK_dim/P_dom"/>
</dbReference>
<dbReference type="Pfam" id="PF00512">
    <property type="entry name" value="HisKA"/>
    <property type="match status" value="1"/>
</dbReference>
<dbReference type="PANTHER" id="PTHR43047:SF72">
    <property type="entry name" value="OSMOSENSING HISTIDINE PROTEIN KINASE SLN1"/>
    <property type="match status" value="1"/>
</dbReference>
<dbReference type="FunFam" id="3.30.450.20:FF:000099">
    <property type="entry name" value="Sensory box sensor histidine kinase"/>
    <property type="match status" value="1"/>
</dbReference>
<dbReference type="CDD" id="cd00082">
    <property type="entry name" value="HisKA"/>
    <property type="match status" value="1"/>
</dbReference>
<dbReference type="GO" id="GO:0005886">
    <property type="term" value="C:plasma membrane"/>
    <property type="evidence" value="ECO:0007669"/>
    <property type="project" value="TreeGrafter"/>
</dbReference>
<dbReference type="InterPro" id="IPR036097">
    <property type="entry name" value="HisK_dim/P_sf"/>
</dbReference>
<dbReference type="InterPro" id="IPR013655">
    <property type="entry name" value="PAS_fold_3"/>
</dbReference>
<dbReference type="SMART" id="SM00388">
    <property type="entry name" value="HisKA"/>
    <property type="match status" value="1"/>
</dbReference>
<dbReference type="SUPFAM" id="SSF55874">
    <property type="entry name" value="ATPase domain of HSP90 chaperone/DNA topoisomerase II/histidine kinase"/>
    <property type="match status" value="1"/>
</dbReference>
<comment type="catalytic activity">
    <reaction evidence="1">
        <text>ATP + protein L-histidine = ADP + protein N-phospho-L-histidine.</text>
        <dbReference type="EC" id="2.7.13.3"/>
    </reaction>
</comment>
<keyword evidence="10" id="KW-1185">Reference proteome</keyword>
<evidence type="ECO:0000256" key="3">
    <source>
        <dbReference type="ARBA" id="ARBA00022553"/>
    </source>
</evidence>
<evidence type="ECO:0000313" key="9">
    <source>
        <dbReference type="EMBL" id="AHG92040.1"/>
    </source>
</evidence>
<dbReference type="Pfam" id="PF02518">
    <property type="entry name" value="HATPase_c"/>
    <property type="match status" value="1"/>
</dbReference>
<dbReference type="InterPro" id="IPR004358">
    <property type="entry name" value="Sig_transdc_His_kin-like_C"/>
</dbReference>
<feature type="domain" description="PAC" evidence="8">
    <location>
        <begin position="119"/>
        <end position="174"/>
    </location>
</feature>
<dbReference type="CDD" id="cd16922">
    <property type="entry name" value="HATPase_EvgS-ArcB-TorS-like"/>
    <property type="match status" value="1"/>
</dbReference>
<dbReference type="HOGENOM" id="CLU_000445_114_15_0"/>
<evidence type="ECO:0000256" key="5">
    <source>
        <dbReference type="ARBA" id="ARBA00022777"/>
    </source>
</evidence>
<dbReference type="SMART" id="SM00387">
    <property type="entry name" value="HATPase_c"/>
    <property type="match status" value="1"/>
</dbReference>
<dbReference type="PROSITE" id="PS50112">
    <property type="entry name" value="PAS"/>
    <property type="match status" value="1"/>
</dbReference>
<evidence type="ECO:0000256" key="2">
    <source>
        <dbReference type="ARBA" id="ARBA00012438"/>
    </source>
</evidence>
<dbReference type="PROSITE" id="PS50109">
    <property type="entry name" value="HIS_KIN"/>
    <property type="match status" value="1"/>
</dbReference>